<evidence type="ECO:0000256" key="1">
    <source>
        <dbReference type="SAM" id="MobiDB-lite"/>
    </source>
</evidence>
<feature type="region of interest" description="Disordered" evidence="1">
    <location>
        <begin position="34"/>
        <end position="69"/>
    </location>
</feature>
<keyword evidence="3" id="KW-1185">Reference proteome</keyword>
<reference evidence="2 3" key="1">
    <citation type="journal article" date="2019" name="Int. J. Syst. Evol. Microbiol.">
        <title>Thermogemmatispora aurantia sp. nov. and Thermogemmatispora argillosa sp. nov., within the class Ktedonobacteria, and emended description of the genus Thermogemmatispora.</title>
        <authorList>
            <person name="Zheng Y."/>
            <person name="Wang C.M."/>
            <person name="Sakai Y."/>
            <person name="Abe K."/>
            <person name="Yokota A."/>
            <person name="Yabe S."/>
        </authorList>
    </citation>
    <scope>NUCLEOTIDE SEQUENCE [LARGE SCALE GENOMIC DNA]</scope>
    <source>
        <strain evidence="2 3">A1-2</strain>
    </source>
</reference>
<dbReference type="Proteomes" id="UP000334820">
    <property type="component" value="Unassembled WGS sequence"/>
</dbReference>
<gene>
    <name evidence="2" type="ORF">KTAU_37330</name>
</gene>
<name>A0A5J4KES8_9CHLR</name>
<dbReference type="AlphaFoldDB" id="A0A5J4KES8"/>
<evidence type="ECO:0000313" key="3">
    <source>
        <dbReference type="Proteomes" id="UP000334820"/>
    </source>
</evidence>
<protein>
    <submittedName>
        <fullName evidence="2">Uncharacterized protein</fullName>
    </submittedName>
</protein>
<proteinExistence type="predicted"/>
<organism evidence="2 3">
    <name type="scientific">Thermogemmatispora aurantia</name>
    <dbReference type="NCBI Taxonomy" id="2045279"/>
    <lineage>
        <taxon>Bacteria</taxon>
        <taxon>Bacillati</taxon>
        <taxon>Chloroflexota</taxon>
        <taxon>Ktedonobacteria</taxon>
        <taxon>Thermogemmatisporales</taxon>
        <taxon>Thermogemmatisporaceae</taxon>
        <taxon>Thermogemmatispora</taxon>
    </lineage>
</organism>
<dbReference type="EMBL" id="BKZV01000006">
    <property type="protein sequence ID" value="GER85097.1"/>
    <property type="molecule type" value="Genomic_DNA"/>
</dbReference>
<evidence type="ECO:0000313" key="2">
    <source>
        <dbReference type="EMBL" id="GER85097.1"/>
    </source>
</evidence>
<comment type="caution">
    <text evidence="2">The sequence shown here is derived from an EMBL/GenBank/DDBJ whole genome shotgun (WGS) entry which is preliminary data.</text>
</comment>
<accession>A0A5J4KES8</accession>
<sequence>MSGEPDRVQARDVAAEECERRVRGLGRLPRQRLLDAARPAQAQERRASISALRSWPASSTEPPGMLSSG</sequence>
<feature type="compositionally biased region" description="Polar residues" evidence="1">
    <location>
        <begin position="56"/>
        <end position="69"/>
    </location>
</feature>